<feature type="non-terminal residue" evidence="2">
    <location>
        <position position="1"/>
    </location>
</feature>
<evidence type="ECO:0000256" key="1">
    <source>
        <dbReference type="SAM" id="MobiDB-lite"/>
    </source>
</evidence>
<feature type="compositionally biased region" description="Low complexity" evidence="1">
    <location>
        <begin position="12"/>
        <end position="29"/>
    </location>
</feature>
<dbReference type="AlphaFoldDB" id="A0A6J4TQ41"/>
<feature type="compositionally biased region" description="Pro residues" evidence="1">
    <location>
        <begin position="1"/>
        <end position="11"/>
    </location>
</feature>
<organism evidence="2">
    <name type="scientific">uncultured Solirubrobacteraceae bacterium</name>
    <dbReference type="NCBI Taxonomy" id="1162706"/>
    <lineage>
        <taxon>Bacteria</taxon>
        <taxon>Bacillati</taxon>
        <taxon>Actinomycetota</taxon>
        <taxon>Thermoleophilia</taxon>
        <taxon>Solirubrobacterales</taxon>
        <taxon>Solirubrobacteraceae</taxon>
        <taxon>environmental samples</taxon>
    </lineage>
</organism>
<evidence type="ECO:0000313" key="2">
    <source>
        <dbReference type="EMBL" id="CAA9529075.1"/>
    </source>
</evidence>
<feature type="compositionally biased region" description="Basic residues" evidence="1">
    <location>
        <begin position="30"/>
        <end position="45"/>
    </location>
</feature>
<feature type="non-terminal residue" evidence="2">
    <location>
        <position position="45"/>
    </location>
</feature>
<reference evidence="2" key="1">
    <citation type="submission" date="2020-02" db="EMBL/GenBank/DDBJ databases">
        <authorList>
            <person name="Meier V. D."/>
        </authorList>
    </citation>
    <scope>NUCLEOTIDE SEQUENCE</scope>
    <source>
        <strain evidence="2">AVDCRST_MAG30</strain>
    </source>
</reference>
<name>A0A6J4TQ41_9ACTN</name>
<sequence length="45" mass="4955">CSASWTPPPSEPSSRCSSAWPTSTPARTAPSRRRRPTRRARRSSA</sequence>
<protein>
    <submittedName>
        <fullName evidence="2">Uncharacterized protein</fullName>
    </submittedName>
</protein>
<accession>A0A6J4TQ41</accession>
<gene>
    <name evidence="2" type="ORF">AVDCRST_MAG30-3623</name>
</gene>
<proteinExistence type="predicted"/>
<feature type="region of interest" description="Disordered" evidence="1">
    <location>
        <begin position="1"/>
        <end position="45"/>
    </location>
</feature>
<dbReference type="EMBL" id="CADCVS010000475">
    <property type="protein sequence ID" value="CAA9529075.1"/>
    <property type="molecule type" value="Genomic_DNA"/>
</dbReference>